<dbReference type="SUPFAM" id="SSF48317">
    <property type="entry name" value="Acid phosphatase/Vanadium-dependent haloperoxidase"/>
    <property type="match status" value="1"/>
</dbReference>
<feature type="transmembrane region" description="Helical" evidence="1">
    <location>
        <begin position="124"/>
        <end position="145"/>
    </location>
</feature>
<dbReference type="PANTHER" id="PTHR14969">
    <property type="entry name" value="SPHINGOSINE-1-PHOSPHATE PHOSPHOHYDROLASE"/>
    <property type="match status" value="1"/>
</dbReference>
<dbReference type="SMART" id="SM00014">
    <property type="entry name" value="acidPPc"/>
    <property type="match status" value="1"/>
</dbReference>
<feature type="transmembrane region" description="Helical" evidence="1">
    <location>
        <begin position="9"/>
        <end position="27"/>
    </location>
</feature>
<keyword evidence="4" id="KW-1185">Reference proteome</keyword>
<dbReference type="InterPro" id="IPR036938">
    <property type="entry name" value="PAP2/HPO_sf"/>
</dbReference>
<evidence type="ECO:0000256" key="1">
    <source>
        <dbReference type="SAM" id="Phobius"/>
    </source>
</evidence>
<gene>
    <name evidence="3" type="ORF">NEOCIP111885_03015</name>
</gene>
<keyword evidence="1" id="KW-0472">Membrane</keyword>
<dbReference type="AlphaFoldDB" id="A0A9C7LBU7"/>
<evidence type="ECO:0000313" key="3">
    <source>
        <dbReference type="EMBL" id="CAG9609273.1"/>
    </source>
</evidence>
<feature type="transmembrane region" description="Helical" evidence="1">
    <location>
        <begin position="60"/>
        <end position="79"/>
    </location>
</feature>
<reference evidence="3" key="1">
    <citation type="submission" date="2021-10" db="EMBL/GenBank/DDBJ databases">
        <authorList>
            <person name="Criscuolo A."/>
        </authorList>
    </citation>
    <scope>NUCLEOTIDE SEQUENCE</scope>
    <source>
        <strain evidence="3">CIP111885</strain>
    </source>
</reference>
<feature type="transmembrane region" description="Helical" evidence="1">
    <location>
        <begin position="185"/>
        <end position="205"/>
    </location>
</feature>
<organism evidence="3 4">
    <name type="scientific">Pseudoneobacillus rhizosphaerae</name>
    <dbReference type="NCBI Taxonomy" id="2880968"/>
    <lineage>
        <taxon>Bacteria</taxon>
        <taxon>Bacillati</taxon>
        <taxon>Bacillota</taxon>
        <taxon>Bacilli</taxon>
        <taxon>Bacillales</taxon>
        <taxon>Bacillaceae</taxon>
        <taxon>Pseudoneobacillus</taxon>
    </lineage>
</organism>
<accession>A0A9C7LBU7</accession>
<dbReference type="InterPro" id="IPR000326">
    <property type="entry name" value="PAP2/HPO"/>
</dbReference>
<evidence type="ECO:0000259" key="2">
    <source>
        <dbReference type="SMART" id="SM00014"/>
    </source>
</evidence>
<proteinExistence type="predicted"/>
<dbReference type="EMBL" id="CAKJTG010000017">
    <property type="protein sequence ID" value="CAG9609273.1"/>
    <property type="molecule type" value="Genomic_DNA"/>
</dbReference>
<protein>
    <recommendedName>
        <fullName evidence="2">Phosphatidic acid phosphatase type 2/haloperoxidase domain-containing protein</fullName>
    </recommendedName>
</protein>
<dbReference type="Proteomes" id="UP000789845">
    <property type="component" value="Unassembled WGS sequence"/>
</dbReference>
<sequence>MNKRVEKQLFIFSLLAGVIGVYLLYLVTSSEALWIDKAIASVFVTSNDSILTLFGYFTELGSKIGIGAVALLSLLVLWLTKKDYIAMATIALAVALGNEVNKLLKNWIGRERPDLEHLDEVASLSFPSGHAMVGIILYMLIAYFLVKYISSKKGKWIAAIACTLIILLLGLSRIILHVHYPTDVIGGYAFGFIWGFLWILIYEMVKEWLKKKA</sequence>
<feature type="transmembrane region" description="Helical" evidence="1">
    <location>
        <begin position="157"/>
        <end position="179"/>
    </location>
</feature>
<evidence type="ECO:0000313" key="4">
    <source>
        <dbReference type="Proteomes" id="UP000789845"/>
    </source>
</evidence>
<dbReference type="Gene3D" id="1.20.144.10">
    <property type="entry name" value="Phosphatidic acid phosphatase type 2/haloperoxidase"/>
    <property type="match status" value="2"/>
</dbReference>
<name>A0A9C7LBU7_9BACI</name>
<comment type="caution">
    <text evidence="3">The sequence shown here is derived from an EMBL/GenBank/DDBJ whole genome shotgun (WGS) entry which is preliminary data.</text>
</comment>
<dbReference type="CDD" id="cd03392">
    <property type="entry name" value="PAP2_like_2"/>
    <property type="match status" value="1"/>
</dbReference>
<dbReference type="Pfam" id="PF01569">
    <property type="entry name" value="PAP2"/>
    <property type="match status" value="1"/>
</dbReference>
<keyword evidence="1" id="KW-0812">Transmembrane</keyword>
<dbReference type="PANTHER" id="PTHR14969:SF13">
    <property type="entry name" value="AT30094P"/>
    <property type="match status" value="1"/>
</dbReference>
<feature type="domain" description="Phosphatidic acid phosphatase type 2/haloperoxidase" evidence="2">
    <location>
        <begin position="86"/>
        <end position="199"/>
    </location>
</feature>
<keyword evidence="1" id="KW-1133">Transmembrane helix</keyword>